<evidence type="ECO:0000256" key="2">
    <source>
        <dbReference type="ARBA" id="ARBA00013203"/>
    </source>
</evidence>
<evidence type="ECO:0000256" key="8">
    <source>
        <dbReference type="ARBA" id="ARBA00049003"/>
    </source>
</evidence>
<dbReference type="PROSITE" id="PS00107">
    <property type="entry name" value="PROTEIN_KINASE_ATP"/>
    <property type="match status" value="1"/>
</dbReference>
<feature type="binding site" evidence="11">
    <location>
        <position position="134"/>
    </location>
    <ligand>
        <name>ATP</name>
        <dbReference type="ChEBI" id="CHEBI:30616"/>
    </ligand>
</feature>
<comment type="similarity">
    <text evidence="1">Belongs to the protein kinase superfamily. CMGC Ser/Thr protein kinase family. MNB/DYRK subfamily.</text>
</comment>
<dbReference type="AlphaFoldDB" id="A2G2P9"/>
<evidence type="ECO:0000256" key="3">
    <source>
        <dbReference type="ARBA" id="ARBA00022527"/>
    </source>
</evidence>
<dbReference type="SUPFAM" id="SSF56112">
    <property type="entry name" value="Protein kinase-like (PK-like)"/>
    <property type="match status" value="1"/>
</dbReference>
<evidence type="ECO:0000256" key="7">
    <source>
        <dbReference type="ARBA" id="ARBA00022840"/>
    </source>
</evidence>
<dbReference type="PROSITE" id="PS50011">
    <property type="entry name" value="PROTEIN_KINASE_DOM"/>
    <property type="match status" value="1"/>
</dbReference>
<dbReference type="InterPro" id="IPR042521">
    <property type="entry name" value="DYRK"/>
</dbReference>
<dbReference type="InParanoid" id="A2G2P9"/>
<dbReference type="OrthoDB" id="5979581at2759"/>
<dbReference type="SMART" id="SM00220">
    <property type="entry name" value="S_TKc"/>
    <property type="match status" value="1"/>
</dbReference>
<dbReference type="Gene3D" id="1.10.510.10">
    <property type="entry name" value="Transferase(Phosphotransferase) domain 1"/>
    <property type="match status" value="1"/>
</dbReference>
<protein>
    <recommendedName>
        <fullName evidence="2">dual-specificity kinase</fullName>
        <ecNumber evidence="2">2.7.12.1</ecNumber>
    </recommendedName>
</protein>
<dbReference type="InterPro" id="IPR000719">
    <property type="entry name" value="Prot_kinase_dom"/>
</dbReference>
<evidence type="ECO:0000256" key="9">
    <source>
        <dbReference type="ARBA" id="ARBA00049308"/>
    </source>
</evidence>
<evidence type="ECO:0000259" key="13">
    <source>
        <dbReference type="PROSITE" id="PS50011"/>
    </source>
</evidence>
<dbReference type="InterPro" id="IPR017441">
    <property type="entry name" value="Protein_kinase_ATP_BS"/>
</dbReference>
<dbReference type="STRING" id="5722.A2G2P9"/>
<dbReference type="eggNOG" id="KOG0667">
    <property type="taxonomic scope" value="Eukaryota"/>
</dbReference>
<dbReference type="GO" id="GO:0004712">
    <property type="term" value="F:protein serine/threonine/tyrosine kinase activity"/>
    <property type="evidence" value="ECO:0007669"/>
    <property type="project" value="UniProtKB-EC"/>
</dbReference>
<evidence type="ECO:0000256" key="6">
    <source>
        <dbReference type="ARBA" id="ARBA00022777"/>
    </source>
</evidence>
<dbReference type="RefSeq" id="XP_001301502.1">
    <property type="nucleotide sequence ID" value="XM_001301501.1"/>
</dbReference>
<dbReference type="Gene3D" id="3.30.10.30">
    <property type="entry name" value="DYRK"/>
    <property type="match status" value="1"/>
</dbReference>
<comment type="catalytic activity">
    <reaction evidence="8">
        <text>L-seryl-[protein] + ATP = O-phospho-L-seryl-[protein] + ADP + H(+)</text>
        <dbReference type="Rhea" id="RHEA:17989"/>
        <dbReference type="Rhea" id="RHEA-COMP:9863"/>
        <dbReference type="Rhea" id="RHEA-COMP:11604"/>
        <dbReference type="ChEBI" id="CHEBI:15378"/>
        <dbReference type="ChEBI" id="CHEBI:29999"/>
        <dbReference type="ChEBI" id="CHEBI:30616"/>
        <dbReference type="ChEBI" id="CHEBI:83421"/>
        <dbReference type="ChEBI" id="CHEBI:456216"/>
        <dbReference type="EC" id="2.7.12.1"/>
    </reaction>
</comment>
<evidence type="ECO:0000313" key="15">
    <source>
        <dbReference type="Proteomes" id="UP000001542"/>
    </source>
</evidence>
<keyword evidence="4" id="KW-0808">Transferase</keyword>
<dbReference type="EC" id="2.7.12.1" evidence="2"/>
<keyword evidence="3 12" id="KW-0723">Serine/threonine-protein kinase</keyword>
<dbReference type="VEuPathDB" id="TrichDB:TVAG_414890"/>
<accession>A2G2P9</accession>
<dbReference type="Proteomes" id="UP000001542">
    <property type="component" value="Unassembled WGS sequence"/>
</dbReference>
<dbReference type="VEuPathDB" id="TrichDB:TVAGG3_0410730"/>
<dbReference type="GO" id="GO:0005524">
    <property type="term" value="F:ATP binding"/>
    <property type="evidence" value="ECO:0007669"/>
    <property type="project" value="UniProtKB-UniRule"/>
</dbReference>
<dbReference type="PROSITE" id="PS00108">
    <property type="entry name" value="PROTEIN_KINASE_ST"/>
    <property type="match status" value="1"/>
</dbReference>
<dbReference type="KEGG" id="tva:4746229"/>
<evidence type="ECO:0000256" key="4">
    <source>
        <dbReference type="ARBA" id="ARBA00022679"/>
    </source>
</evidence>
<dbReference type="PANTHER" id="PTHR24058:SF22">
    <property type="entry name" value="DUAL SPECIFICITY TYROSINE-PHOSPHORYLATION-REGULATED KINASE 4"/>
    <property type="match status" value="1"/>
</dbReference>
<dbReference type="InterPro" id="IPR050494">
    <property type="entry name" value="Ser_Thr_dual-spec_kinase"/>
</dbReference>
<keyword evidence="15" id="KW-1185">Reference proteome</keyword>
<dbReference type="GO" id="GO:0004674">
    <property type="term" value="F:protein serine/threonine kinase activity"/>
    <property type="evidence" value="ECO:0000318"/>
    <property type="project" value="GO_Central"/>
</dbReference>
<dbReference type="GO" id="GO:0005737">
    <property type="term" value="C:cytoplasm"/>
    <property type="evidence" value="ECO:0000318"/>
    <property type="project" value="GO_Central"/>
</dbReference>
<dbReference type="Gene3D" id="3.30.200.20">
    <property type="entry name" value="Phosphorylase Kinase, domain 1"/>
    <property type="match status" value="1"/>
</dbReference>
<dbReference type="PANTHER" id="PTHR24058">
    <property type="entry name" value="DUAL SPECIFICITY PROTEIN KINASE"/>
    <property type="match status" value="1"/>
</dbReference>
<sequence length="395" mass="46345">MQQEHSNCHLHMKKRINMHRSNSTNALFNNAHTGSGTEIIFCNPVSPEYVLRKYSLNLSEEDREEIKNYNEIYYIHNNSNTKCWMTEDDFIYYNFNKDNHIAFRYQQLQFLGRGSFGTVIKCYDHKLKMNVAIKVLTESDDDNFLINREINFLKILNKEEEKSNSSNILELIDTFRQHGFTFIVTKYFEENLYEYITNQSFSQNLSLHDIKRIAKSVAQALYTCHQCGIIHSDLKPENVVLNGNEVRLIDFGCASFTGETVYQTVQSLYYRAPEVIFQKGFGSSIDVWSFGCLLFEMVTGQPLFLVRNEGELISQIKRILGDPSYEMIQQSNKMRRYWFRKQLIRDTTGSLKRSFIGSYVRNSNKEIIDLISSCLTWDPKERPSMREILDSPFFN</sequence>
<dbReference type="InterPro" id="IPR011009">
    <property type="entry name" value="Kinase-like_dom_sf"/>
</dbReference>
<evidence type="ECO:0000256" key="5">
    <source>
        <dbReference type="ARBA" id="ARBA00022741"/>
    </source>
</evidence>
<keyword evidence="7 11" id="KW-0067">ATP-binding</keyword>
<feature type="domain" description="Protein kinase" evidence="13">
    <location>
        <begin position="105"/>
        <end position="394"/>
    </location>
</feature>
<gene>
    <name evidence="14" type="ORF">TVAG_414890</name>
</gene>
<reference evidence="14" key="2">
    <citation type="journal article" date="2007" name="Science">
        <title>Draft genome sequence of the sexually transmitted pathogen Trichomonas vaginalis.</title>
        <authorList>
            <person name="Carlton J.M."/>
            <person name="Hirt R.P."/>
            <person name="Silva J.C."/>
            <person name="Delcher A.L."/>
            <person name="Schatz M."/>
            <person name="Zhao Q."/>
            <person name="Wortman J.R."/>
            <person name="Bidwell S.L."/>
            <person name="Alsmark U.C.M."/>
            <person name="Besteiro S."/>
            <person name="Sicheritz-Ponten T."/>
            <person name="Noel C.J."/>
            <person name="Dacks J.B."/>
            <person name="Foster P.G."/>
            <person name="Simillion C."/>
            <person name="Van de Peer Y."/>
            <person name="Miranda-Saavedra D."/>
            <person name="Barton G.J."/>
            <person name="Westrop G.D."/>
            <person name="Mueller S."/>
            <person name="Dessi D."/>
            <person name="Fiori P.L."/>
            <person name="Ren Q."/>
            <person name="Paulsen I."/>
            <person name="Zhang H."/>
            <person name="Bastida-Corcuera F.D."/>
            <person name="Simoes-Barbosa A."/>
            <person name="Brown M.T."/>
            <person name="Hayes R.D."/>
            <person name="Mukherjee M."/>
            <person name="Okumura C.Y."/>
            <person name="Schneider R."/>
            <person name="Smith A.J."/>
            <person name="Vanacova S."/>
            <person name="Villalvazo M."/>
            <person name="Haas B.J."/>
            <person name="Pertea M."/>
            <person name="Feldblyum T.V."/>
            <person name="Utterback T.R."/>
            <person name="Shu C.L."/>
            <person name="Osoegawa K."/>
            <person name="de Jong P.J."/>
            <person name="Hrdy I."/>
            <person name="Horvathova L."/>
            <person name="Zubacova Z."/>
            <person name="Dolezal P."/>
            <person name="Malik S.B."/>
            <person name="Logsdon J.M. Jr."/>
            <person name="Henze K."/>
            <person name="Gupta A."/>
            <person name="Wang C.C."/>
            <person name="Dunne R.L."/>
            <person name="Upcroft J.A."/>
            <person name="Upcroft P."/>
            <person name="White O."/>
            <person name="Salzberg S.L."/>
            <person name="Tang P."/>
            <person name="Chiu C.-H."/>
            <person name="Lee Y.-S."/>
            <person name="Embley T.M."/>
            <person name="Coombs G.H."/>
            <person name="Mottram J.C."/>
            <person name="Tachezy J."/>
            <person name="Fraser-Liggett C.M."/>
            <person name="Johnson P.J."/>
        </authorList>
    </citation>
    <scope>NUCLEOTIDE SEQUENCE [LARGE SCALE GENOMIC DNA]</scope>
    <source>
        <strain evidence="14">G3</strain>
    </source>
</reference>
<keyword evidence="6 14" id="KW-0418">Kinase</keyword>
<dbReference type="Pfam" id="PF00069">
    <property type="entry name" value="Pkinase"/>
    <property type="match status" value="1"/>
</dbReference>
<keyword evidence="5 11" id="KW-0547">Nucleotide-binding</keyword>
<organism evidence="14 15">
    <name type="scientific">Trichomonas vaginalis (strain ATCC PRA-98 / G3)</name>
    <dbReference type="NCBI Taxonomy" id="412133"/>
    <lineage>
        <taxon>Eukaryota</taxon>
        <taxon>Metamonada</taxon>
        <taxon>Parabasalia</taxon>
        <taxon>Trichomonadida</taxon>
        <taxon>Trichomonadidae</taxon>
        <taxon>Trichomonas</taxon>
    </lineage>
</organism>
<evidence type="ECO:0000256" key="12">
    <source>
        <dbReference type="RuleBase" id="RU000304"/>
    </source>
</evidence>
<evidence type="ECO:0000256" key="11">
    <source>
        <dbReference type="PROSITE-ProRule" id="PRU10141"/>
    </source>
</evidence>
<dbReference type="InterPro" id="IPR008271">
    <property type="entry name" value="Ser/Thr_kinase_AS"/>
</dbReference>
<dbReference type="SMR" id="A2G2P9"/>
<dbReference type="GO" id="GO:0005856">
    <property type="term" value="C:cytoskeleton"/>
    <property type="evidence" value="ECO:0000318"/>
    <property type="project" value="GO_Central"/>
</dbReference>
<evidence type="ECO:0000256" key="1">
    <source>
        <dbReference type="ARBA" id="ARBA00008867"/>
    </source>
</evidence>
<proteinExistence type="inferred from homology"/>
<comment type="catalytic activity">
    <reaction evidence="9">
        <text>L-threonyl-[protein] + ATP = O-phospho-L-threonyl-[protein] + ADP + H(+)</text>
        <dbReference type="Rhea" id="RHEA:46608"/>
        <dbReference type="Rhea" id="RHEA-COMP:11060"/>
        <dbReference type="Rhea" id="RHEA-COMP:11605"/>
        <dbReference type="ChEBI" id="CHEBI:15378"/>
        <dbReference type="ChEBI" id="CHEBI:30013"/>
        <dbReference type="ChEBI" id="CHEBI:30616"/>
        <dbReference type="ChEBI" id="CHEBI:61977"/>
        <dbReference type="ChEBI" id="CHEBI:456216"/>
        <dbReference type="EC" id="2.7.12.1"/>
    </reaction>
</comment>
<comment type="catalytic activity">
    <reaction evidence="10">
        <text>L-tyrosyl-[protein] + ATP = O-phospho-L-tyrosyl-[protein] + ADP + H(+)</text>
        <dbReference type="Rhea" id="RHEA:10596"/>
        <dbReference type="Rhea" id="RHEA-COMP:10136"/>
        <dbReference type="Rhea" id="RHEA-COMP:20101"/>
        <dbReference type="ChEBI" id="CHEBI:15378"/>
        <dbReference type="ChEBI" id="CHEBI:30616"/>
        <dbReference type="ChEBI" id="CHEBI:46858"/>
        <dbReference type="ChEBI" id="CHEBI:61978"/>
        <dbReference type="ChEBI" id="CHEBI:456216"/>
        <dbReference type="EC" id="2.7.12.1"/>
    </reaction>
</comment>
<name>A2G2P9_TRIV3</name>
<evidence type="ECO:0000313" key="14">
    <source>
        <dbReference type="EMBL" id="EAX88572.1"/>
    </source>
</evidence>
<evidence type="ECO:0000256" key="10">
    <source>
        <dbReference type="ARBA" id="ARBA00051680"/>
    </source>
</evidence>
<dbReference type="EMBL" id="DS114294">
    <property type="protein sequence ID" value="EAX88572.1"/>
    <property type="molecule type" value="Genomic_DNA"/>
</dbReference>
<reference evidence="14" key="1">
    <citation type="submission" date="2006-10" db="EMBL/GenBank/DDBJ databases">
        <authorList>
            <person name="Amadeo P."/>
            <person name="Zhao Q."/>
            <person name="Wortman J."/>
            <person name="Fraser-Liggett C."/>
            <person name="Carlton J."/>
        </authorList>
    </citation>
    <scope>NUCLEOTIDE SEQUENCE</scope>
    <source>
        <strain evidence="14">G3</strain>
    </source>
</reference>